<name>A0AA40FEE6_9HYME</name>
<keyword evidence="2" id="KW-1185">Reference proteome</keyword>
<evidence type="ECO:0000313" key="1">
    <source>
        <dbReference type="EMBL" id="KAK1117313.1"/>
    </source>
</evidence>
<reference evidence="1" key="1">
    <citation type="submission" date="2021-10" db="EMBL/GenBank/DDBJ databases">
        <title>Melipona bicolor Genome sequencing and assembly.</title>
        <authorList>
            <person name="Araujo N.S."/>
            <person name="Arias M.C."/>
        </authorList>
    </citation>
    <scope>NUCLEOTIDE SEQUENCE</scope>
    <source>
        <strain evidence="1">USP_2M_L1-L4_2017</strain>
        <tissue evidence="1">Whole body</tissue>
    </source>
</reference>
<sequence length="51" mass="5129">MSSLFSSSAVVRLVIGAIYNRTPTPTGITIFSSAGGGTAATSPLAESPLWS</sequence>
<dbReference type="Proteomes" id="UP001177670">
    <property type="component" value="Unassembled WGS sequence"/>
</dbReference>
<dbReference type="EMBL" id="JAHYIQ010000053">
    <property type="protein sequence ID" value="KAK1117313.1"/>
    <property type="molecule type" value="Genomic_DNA"/>
</dbReference>
<comment type="caution">
    <text evidence="1">The sequence shown here is derived from an EMBL/GenBank/DDBJ whole genome shotgun (WGS) entry which is preliminary data.</text>
</comment>
<feature type="non-terminal residue" evidence="1">
    <location>
        <position position="51"/>
    </location>
</feature>
<dbReference type="AlphaFoldDB" id="A0AA40FEE6"/>
<protein>
    <submittedName>
        <fullName evidence="1">Uncharacterized protein</fullName>
    </submittedName>
</protein>
<evidence type="ECO:0000313" key="2">
    <source>
        <dbReference type="Proteomes" id="UP001177670"/>
    </source>
</evidence>
<proteinExistence type="predicted"/>
<accession>A0AA40FEE6</accession>
<gene>
    <name evidence="1" type="ORF">K0M31_016862</name>
</gene>
<organism evidence="1 2">
    <name type="scientific">Melipona bicolor</name>
    <dbReference type="NCBI Taxonomy" id="60889"/>
    <lineage>
        <taxon>Eukaryota</taxon>
        <taxon>Metazoa</taxon>
        <taxon>Ecdysozoa</taxon>
        <taxon>Arthropoda</taxon>
        <taxon>Hexapoda</taxon>
        <taxon>Insecta</taxon>
        <taxon>Pterygota</taxon>
        <taxon>Neoptera</taxon>
        <taxon>Endopterygota</taxon>
        <taxon>Hymenoptera</taxon>
        <taxon>Apocrita</taxon>
        <taxon>Aculeata</taxon>
        <taxon>Apoidea</taxon>
        <taxon>Anthophila</taxon>
        <taxon>Apidae</taxon>
        <taxon>Melipona</taxon>
    </lineage>
</organism>